<protein>
    <submittedName>
        <fullName evidence="2">Uncharacterized protein</fullName>
    </submittedName>
</protein>
<feature type="compositionally biased region" description="Basic and acidic residues" evidence="1">
    <location>
        <begin position="25"/>
        <end position="47"/>
    </location>
</feature>
<dbReference type="AlphaFoldDB" id="A0A3L6FGV7"/>
<evidence type="ECO:0000313" key="2">
    <source>
        <dbReference type="EMBL" id="PWZ32070.1"/>
    </source>
</evidence>
<gene>
    <name evidence="2" type="ORF">Zm00014a_015654</name>
</gene>
<sequence length="109" mass="11861">MTRLSGARRPSWPRARVAHGRSASRGREKDLCEPLGVQRERRAEKRARQGRAGTGRATPRKKAEQGTSRLRAGNSAEEAPWDFGWVALAGRVALGKKKQSAQAGISASE</sequence>
<evidence type="ECO:0000256" key="1">
    <source>
        <dbReference type="SAM" id="MobiDB-lite"/>
    </source>
</evidence>
<feature type="region of interest" description="Disordered" evidence="1">
    <location>
        <begin position="1"/>
        <end position="75"/>
    </location>
</feature>
<evidence type="ECO:0000313" key="3">
    <source>
        <dbReference type="Proteomes" id="UP000251960"/>
    </source>
</evidence>
<reference evidence="2 3" key="1">
    <citation type="journal article" date="2018" name="Nat. Genet.">
        <title>Extensive intraspecific gene order and gene structural variations between Mo17 and other maize genomes.</title>
        <authorList>
            <person name="Sun S."/>
            <person name="Zhou Y."/>
            <person name="Chen J."/>
            <person name="Shi J."/>
            <person name="Zhao H."/>
            <person name="Zhao H."/>
            <person name="Song W."/>
            <person name="Zhang M."/>
            <person name="Cui Y."/>
            <person name="Dong X."/>
            <person name="Liu H."/>
            <person name="Ma X."/>
            <person name="Jiao Y."/>
            <person name="Wang B."/>
            <person name="Wei X."/>
            <person name="Stein J.C."/>
            <person name="Glaubitz J.C."/>
            <person name="Lu F."/>
            <person name="Yu G."/>
            <person name="Liang C."/>
            <person name="Fengler K."/>
            <person name="Li B."/>
            <person name="Rafalski A."/>
            <person name="Schnable P.S."/>
            <person name="Ware D.H."/>
            <person name="Buckler E.S."/>
            <person name="Lai J."/>
        </authorList>
    </citation>
    <scope>NUCLEOTIDE SEQUENCE [LARGE SCALE GENOMIC DNA]</scope>
    <source>
        <strain evidence="3">cv. Missouri 17</strain>
        <tissue evidence="2">Seedling</tissue>
    </source>
</reference>
<proteinExistence type="predicted"/>
<accession>A0A3L6FGV7</accession>
<name>A0A3L6FGV7_MAIZE</name>
<dbReference type="EMBL" id="NCVQ01000004">
    <property type="protein sequence ID" value="PWZ32070.1"/>
    <property type="molecule type" value="Genomic_DNA"/>
</dbReference>
<organism evidence="2 3">
    <name type="scientific">Zea mays</name>
    <name type="common">Maize</name>
    <dbReference type="NCBI Taxonomy" id="4577"/>
    <lineage>
        <taxon>Eukaryota</taxon>
        <taxon>Viridiplantae</taxon>
        <taxon>Streptophyta</taxon>
        <taxon>Embryophyta</taxon>
        <taxon>Tracheophyta</taxon>
        <taxon>Spermatophyta</taxon>
        <taxon>Magnoliopsida</taxon>
        <taxon>Liliopsida</taxon>
        <taxon>Poales</taxon>
        <taxon>Poaceae</taxon>
        <taxon>PACMAD clade</taxon>
        <taxon>Panicoideae</taxon>
        <taxon>Andropogonodae</taxon>
        <taxon>Andropogoneae</taxon>
        <taxon>Tripsacinae</taxon>
        <taxon>Zea</taxon>
    </lineage>
</organism>
<dbReference type="Proteomes" id="UP000251960">
    <property type="component" value="Chromosome 3"/>
</dbReference>
<comment type="caution">
    <text evidence="2">The sequence shown here is derived from an EMBL/GenBank/DDBJ whole genome shotgun (WGS) entry which is preliminary data.</text>
</comment>